<proteinExistence type="predicted"/>
<name>A0A2P6NAQ3_9EUKA</name>
<comment type="caution">
    <text evidence="2">The sequence shown here is derived from an EMBL/GenBank/DDBJ whole genome shotgun (WGS) entry which is preliminary data.</text>
</comment>
<feature type="region of interest" description="Disordered" evidence="1">
    <location>
        <begin position="1"/>
        <end position="25"/>
    </location>
</feature>
<feature type="non-terminal residue" evidence="2">
    <location>
        <position position="1"/>
    </location>
</feature>
<accession>A0A2P6NAQ3</accession>
<reference evidence="2 3" key="1">
    <citation type="journal article" date="2018" name="Genome Biol. Evol.">
        <title>Multiple Roots of Fruiting Body Formation in Amoebozoa.</title>
        <authorList>
            <person name="Hillmann F."/>
            <person name="Forbes G."/>
            <person name="Novohradska S."/>
            <person name="Ferling I."/>
            <person name="Riege K."/>
            <person name="Groth M."/>
            <person name="Westermann M."/>
            <person name="Marz M."/>
            <person name="Spaller T."/>
            <person name="Winckler T."/>
            <person name="Schaap P."/>
            <person name="Glockner G."/>
        </authorList>
    </citation>
    <scope>NUCLEOTIDE SEQUENCE [LARGE SCALE GENOMIC DNA]</scope>
    <source>
        <strain evidence="2 3">Jena</strain>
    </source>
</reference>
<dbReference type="Proteomes" id="UP000241769">
    <property type="component" value="Unassembled WGS sequence"/>
</dbReference>
<organism evidence="2 3">
    <name type="scientific">Planoprotostelium fungivorum</name>
    <dbReference type="NCBI Taxonomy" id="1890364"/>
    <lineage>
        <taxon>Eukaryota</taxon>
        <taxon>Amoebozoa</taxon>
        <taxon>Evosea</taxon>
        <taxon>Variosea</taxon>
        <taxon>Cavosteliida</taxon>
        <taxon>Cavosteliaceae</taxon>
        <taxon>Planoprotostelium</taxon>
    </lineage>
</organism>
<keyword evidence="3" id="KW-1185">Reference proteome</keyword>
<gene>
    <name evidence="2" type="ORF">PROFUN_11110</name>
</gene>
<evidence type="ECO:0000313" key="3">
    <source>
        <dbReference type="Proteomes" id="UP000241769"/>
    </source>
</evidence>
<feature type="compositionally biased region" description="Polar residues" evidence="1">
    <location>
        <begin position="1"/>
        <end position="10"/>
    </location>
</feature>
<evidence type="ECO:0000313" key="2">
    <source>
        <dbReference type="EMBL" id="PRP81032.1"/>
    </source>
</evidence>
<dbReference type="InParanoid" id="A0A2P6NAQ3"/>
<protein>
    <submittedName>
        <fullName evidence="2">Uncharacterized protein</fullName>
    </submittedName>
</protein>
<evidence type="ECO:0000256" key="1">
    <source>
        <dbReference type="SAM" id="MobiDB-lite"/>
    </source>
</evidence>
<dbReference type="AlphaFoldDB" id="A0A2P6NAQ3"/>
<dbReference type="EMBL" id="MDYQ01000131">
    <property type="protein sequence ID" value="PRP81032.1"/>
    <property type="molecule type" value="Genomic_DNA"/>
</dbReference>
<sequence length="242" mass="26615">GNSQEQQQMSDRFPPIRGTVKPQEPVLPPVVASPARQCKTHLVTASSLSLNTTAPLYASPLPPVTARTTENTPVVDVVHAAQVPNMAPSAVAQPPVIFTERELLQMRQGGNLYYVLRGTTRREPFHFCLFCSLTPLSSQASSYSFIVPSSVVYFPTPASRDEHRLQPEVVLLKEDAPSRIVILRVKPATKGIADPFASFVSSLETSTQTHIVDVDGAIDLVTSETEEHEILYHSELGFRCFY</sequence>